<feature type="transmembrane region" description="Helical" evidence="1">
    <location>
        <begin position="34"/>
        <end position="53"/>
    </location>
</feature>
<dbReference type="EMBL" id="FN554972">
    <property type="protein sequence ID" value="CBH14545.1"/>
    <property type="molecule type" value="Genomic_DNA"/>
</dbReference>
<feature type="transmembrane region" description="Helical" evidence="1">
    <location>
        <begin position="87"/>
        <end position="106"/>
    </location>
</feature>
<evidence type="ECO:0000313" key="2">
    <source>
        <dbReference type="EMBL" id="CBH14545.1"/>
    </source>
</evidence>
<sequence>MFFFSCSSLWLCVCTRSGIRGPFAYFRFKAFPNTYQRHAIFLSLNIFLPFLYFECTVRRAATATESVRSYCIKVTVTIIIIMHTDHIYIYICIYVYVLVFIVRLRLRLCLFIFGSGRLSALAVSNNLCTVSNFVCFLSYIFV</sequence>
<keyword evidence="1" id="KW-0812">Transmembrane</keyword>
<keyword evidence="1" id="KW-1133">Transmembrane helix</keyword>
<evidence type="ECO:0000256" key="1">
    <source>
        <dbReference type="SAM" id="Phobius"/>
    </source>
</evidence>
<feature type="transmembrane region" description="Helical" evidence="1">
    <location>
        <begin position="65"/>
        <end position="81"/>
    </location>
</feature>
<proteinExistence type="predicted"/>
<dbReference type="AlphaFoldDB" id="C9ZYP6"/>
<name>C9ZYP6_TRYB9</name>
<dbReference type="RefSeq" id="XP_011776811.1">
    <property type="nucleotide sequence ID" value="XM_011778509.1"/>
</dbReference>
<evidence type="ECO:0000313" key="3">
    <source>
        <dbReference type="Proteomes" id="UP000002316"/>
    </source>
</evidence>
<accession>C9ZYP6</accession>
<reference evidence="3" key="1">
    <citation type="journal article" date="2010" name="PLoS Negl. Trop. Dis.">
        <title>The genome sequence of Trypanosoma brucei gambiense, causative agent of chronic human african trypanosomiasis.</title>
        <authorList>
            <person name="Jackson A.P."/>
            <person name="Sanders M."/>
            <person name="Berry A."/>
            <person name="McQuillan J."/>
            <person name="Aslett M.A."/>
            <person name="Quail M.A."/>
            <person name="Chukualim B."/>
            <person name="Capewell P."/>
            <person name="MacLeod A."/>
            <person name="Melville S.E."/>
            <person name="Gibson W."/>
            <person name="Barry J.D."/>
            <person name="Berriman M."/>
            <person name="Hertz-Fowler C."/>
        </authorList>
    </citation>
    <scope>NUCLEOTIDE SEQUENCE [LARGE SCALE GENOMIC DNA]</scope>
    <source>
        <strain evidence="3">MHOM/CI/86/DAL972</strain>
    </source>
</reference>
<feature type="transmembrane region" description="Helical" evidence="1">
    <location>
        <begin position="118"/>
        <end position="141"/>
    </location>
</feature>
<dbReference type="GeneID" id="23860655"/>
<dbReference type="KEGG" id="tbg:TbgDal_IX6210"/>
<protein>
    <submittedName>
        <fullName evidence="2">Uncharacterized protein</fullName>
    </submittedName>
</protein>
<gene>
    <name evidence="2" type="ORF">TbgDal_IX6210</name>
</gene>
<keyword evidence="1" id="KW-0472">Membrane</keyword>
<dbReference type="Proteomes" id="UP000002316">
    <property type="component" value="Chromosome 9"/>
</dbReference>
<organism evidence="2 3">
    <name type="scientific">Trypanosoma brucei gambiense (strain MHOM/CI/86/DAL972)</name>
    <dbReference type="NCBI Taxonomy" id="679716"/>
    <lineage>
        <taxon>Eukaryota</taxon>
        <taxon>Discoba</taxon>
        <taxon>Euglenozoa</taxon>
        <taxon>Kinetoplastea</taxon>
        <taxon>Metakinetoplastina</taxon>
        <taxon>Trypanosomatida</taxon>
        <taxon>Trypanosomatidae</taxon>
        <taxon>Trypanosoma</taxon>
    </lineage>
</organism>